<reference evidence="2 3" key="1">
    <citation type="journal article" date="2018" name="Sci. Rep.">
        <title>Comparative analysis of the Pocillopora damicornis genome highlights role of immune system in coral evolution.</title>
        <authorList>
            <person name="Cunning R."/>
            <person name="Bay R.A."/>
            <person name="Gillette P."/>
            <person name="Baker A.C."/>
            <person name="Traylor-Knowles N."/>
        </authorList>
    </citation>
    <scope>NUCLEOTIDE SEQUENCE [LARGE SCALE GENOMIC DNA]</scope>
    <source>
        <strain evidence="2">RSMAS</strain>
        <tissue evidence="2">Whole animal</tissue>
    </source>
</reference>
<name>A0A3M6UUJ3_POCDA</name>
<feature type="region of interest" description="Disordered" evidence="1">
    <location>
        <begin position="260"/>
        <end position="304"/>
    </location>
</feature>
<proteinExistence type="predicted"/>
<feature type="compositionally biased region" description="Basic and acidic residues" evidence="1">
    <location>
        <begin position="294"/>
        <end position="304"/>
    </location>
</feature>
<feature type="compositionally biased region" description="Low complexity" evidence="1">
    <location>
        <begin position="279"/>
        <end position="291"/>
    </location>
</feature>
<accession>A0A3M6UUJ3</accession>
<dbReference type="AlphaFoldDB" id="A0A3M6UUJ3"/>
<gene>
    <name evidence="2" type="ORF">pdam_00024257</name>
</gene>
<protein>
    <submittedName>
        <fullName evidence="2">Uncharacterized protein</fullName>
    </submittedName>
</protein>
<feature type="compositionally biased region" description="Polar residues" evidence="1">
    <location>
        <begin position="260"/>
        <end position="274"/>
    </location>
</feature>
<comment type="caution">
    <text evidence="2">The sequence shown here is derived from an EMBL/GenBank/DDBJ whole genome shotgun (WGS) entry which is preliminary data.</text>
</comment>
<sequence length="304" mass="33740">MMSRKREALALAQLKICQLKVRQRLDEEEHEIRRKRESMEAIMEAEKAAVSLKIYEEEEIGEEGRDTELVISHDKEHWQPPKLHGVTEPRGSSEPFTMDRTPSLKPQVPTIPSMSTTNYLNETVSGSFLPNPKREALVVPISSCNSAQPNGYATLQPVSHLSSCKQLRFTSSLDKPASGSVSGVTSSVTPTSNTVTSSLTVPVIQPWELQHTTSRLPSRDSKPLLVDSVVSSIKSSQPLYEQPVKESWFSVWQMPQAQSSQNVTCNTTPAQQSKPPLHSSTFLTGTGSSSGRQNENKRRPDFLK</sequence>
<feature type="compositionally biased region" description="Low complexity" evidence="1">
    <location>
        <begin position="178"/>
        <end position="194"/>
    </location>
</feature>
<evidence type="ECO:0000256" key="1">
    <source>
        <dbReference type="SAM" id="MobiDB-lite"/>
    </source>
</evidence>
<evidence type="ECO:0000313" key="2">
    <source>
        <dbReference type="EMBL" id="RMX57342.1"/>
    </source>
</evidence>
<evidence type="ECO:0000313" key="3">
    <source>
        <dbReference type="Proteomes" id="UP000275408"/>
    </source>
</evidence>
<keyword evidence="3" id="KW-1185">Reference proteome</keyword>
<feature type="region of interest" description="Disordered" evidence="1">
    <location>
        <begin position="79"/>
        <end position="113"/>
    </location>
</feature>
<dbReference type="EMBL" id="RCHS01000666">
    <property type="protein sequence ID" value="RMX57342.1"/>
    <property type="molecule type" value="Genomic_DNA"/>
</dbReference>
<organism evidence="2 3">
    <name type="scientific">Pocillopora damicornis</name>
    <name type="common">Cauliflower coral</name>
    <name type="synonym">Millepora damicornis</name>
    <dbReference type="NCBI Taxonomy" id="46731"/>
    <lineage>
        <taxon>Eukaryota</taxon>
        <taxon>Metazoa</taxon>
        <taxon>Cnidaria</taxon>
        <taxon>Anthozoa</taxon>
        <taxon>Hexacorallia</taxon>
        <taxon>Scleractinia</taxon>
        <taxon>Astrocoeniina</taxon>
        <taxon>Pocilloporidae</taxon>
        <taxon>Pocillopora</taxon>
    </lineage>
</organism>
<feature type="region of interest" description="Disordered" evidence="1">
    <location>
        <begin position="175"/>
        <end position="194"/>
    </location>
</feature>
<dbReference type="Proteomes" id="UP000275408">
    <property type="component" value="Unassembled WGS sequence"/>
</dbReference>